<evidence type="ECO:0000313" key="5">
    <source>
        <dbReference type="WBParaSite" id="PSAMB.scaffold561size47136.g6939.t1"/>
    </source>
</evidence>
<keyword evidence="2" id="KW-0472">Membrane</keyword>
<feature type="signal peptide" evidence="3">
    <location>
        <begin position="1"/>
        <end position="26"/>
    </location>
</feature>
<evidence type="ECO:0000256" key="3">
    <source>
        <dbReference type="SAM" id="SignalP"/>
    </source>
</evidence>
<reference evidence="5" key="1">
    <citation type="submission" date="2022-11" db="UniProtKB">
        <authorList>
            <consortium name="WormBaseParasite"/>
        </authorList>
    </citation>
    <scope>IDENTIFICATION</scope>
</reference>
<dbReference type="WBParaSite" id="PSAMB.scaffold561size47136.g6939.t1">
    <property type="protein sequence ID" value="PSAMB.scaffold561size47136.g6939.t1"/>
    <property type="gene ID" value="PSAMB.scaffold561size47136.g6939"/>
</dbReference>
<dbReference type="PANTHER" id="PTHR21523:SF46">
    <property type="entry name" value="MLT-TEN (MLT-10) RELATED"/>
    <property type="match status" value="1"/>
</dbReference>
<dbReference type="PANTHER" id="PTHR21523">
    <property type="match status" value="1"/>
</dbReference>
<evidence type="ECO:0000256" key="1">
    <source>
        <dbReference type="SAM" id="MobiDB-lite"/>
    </source>
</evidence>
<accession>A0A914WVZ9</accession>
<organism evidence="4 5">
    <name type="scientific">Plectus sambesii</name>
    <dbReference type="NCBI Taxonomy" id="2011161"/>
    <lineage>
        <taxon>Eukaryota</taxon>
        <taxon>Metazoa</taxon>
        <taxon>Ecdysozoa</taxon>
        <taxon>Nematoda</taxon>
        <taxon>Chromadorea</taxon>
        <taxon>Plectida</taxon>
        <taxon>Plectina</taxon>
        <taxon>Plectoidea</taxon>
        <taxon>Plectidae</taxon>
        <taxon>Plectus</taxon>
    </lineage>
</organism>
<sequence>MISTLDRYQAICILFCIVRAFAPTSANSKQDELRWSDLMAGREHMKEINSLYTQHYLRAANGLLWVIGTEVYNEASDGTKRELKRCIASISVEDENPQKSEAKCVLEAFNMVDKEKAGVKWVGAFGVRRMKRHAKKQSRDESPNNIASIPDVLNSTGLSSDDRDALMELIMEASGARVQVEQTLRGVSGLADWQDVAQAMIEANLRMNASWTKLLASLTKVQKVELDIKGYSFASHEQIESMFFRDDSYYNGTWQNDIPLEEYKNYGDNDHRNLLRRMVGRMAGGSSTEFISAMRSWPKRMKQRVLSPFAFAGAVLTPSIFGYTILSPNIFSASVLSPVMFNLELLTPRAFVPVILGPRILSPRILGPRAFVPQILLANILSPAIVRPVLFSPFILTPLVLSPGILAPSALGGRVLSPALLNPAILSPGALNVEILSPSLLSRR</sequence>
<proteinExistence type="predicted"/>
<evidence type="ECO:0000313" key="4">
    <source>
        <dbReference type="Proteomes" id="UP000887566"/>
    </source>
</evidence>
<keyword evidence="2" id="KW-0812">Transmembrane</keyword>
<keyword evidence="3" id="KW-0732">Signal</keyword>
<feature type="region of interest" description="Disordered" evidence="1">
    <location>
        <begin position="133"/>
        <end position="155"/>
    </location>
</feature>
<protein>
    <submittedName>
        <fullName evidence="5">Uncharacterized protein</fullName>
    </submittedName>
</protein>
<keyword evidence="4" id="KW-1185">Reference proteome</keyword>
<dbReference type="Proteomes" id="UP000887566">
    <property type="component" value="Unplaced"/>
</dbReference>
<feature type="chain" id="PRO_5037585931" evidence="3">
    <location>
        <begin position="27"/>
        <end position="444"/>
    </location>
</feature>
<dbReference type="AlphaFoldDB" id="A0A914WVZ9"/>
<keyword evidence="2" id="KW-1133">Transmembrane helix</keyword>
<name>A0A914WVZ9_9BILA</name>
<evidence type="ECO:0000256" key="2">
    <source>
        <dbReference type="SAM" id="Phobius"/>
    </source>
</evidence>
<feature type="transmembrane region" description="Helical" evidence="2">
    <location>
        <begin position="305"/>
        <end position="326"/>
    </location>
</feature>
<feature type="compositionally biased region" description="Polar residues" evidence="1">
    <location>
        <begin position="143"/>
        <end position="155"/>
    </location>
</feature>